<evidence type="ECO:0000259" key="1">
    <source>
        <dbReference type="PROSITE" id="PS50103"/>
    </source>
</evidence>
<dbReference type="GO" id="GO:0046872">
    <property type="term" value="F:metal ion binding"/>
    <property type="evidence" value="ECO:0007669"/>
    <property type="project" value="InterPro"/>
</dbReference>
<dbReference type="EMBL" id="CDRZ01000086">
    <property type="protein sequence ID" value="CEO88330.1"/>
    <property type="molecule type" value="Genomic_DNA"/>
</dbReference>
<sequence>MPEVGKKRGDRGWFSVTLLETRGPGLIYYCVTGTVSNAREICPHFRTLLRTDKCNRGCPQCI</sequence>
<feature type="domain" description="C3H1-type" evidence="1">
    <location>
        <begin position="36"/>
        <end position="62"/>
    </location>
</feature>
<gene>
    <name evidence="2" type="ORF">SSCH_1760004</name>
</gene>
<dbReference type="PROSITE" id="PS50103">
    <property type="entry name" value="ZF_C3H1"/>
    <property type="match status" value="1"/>
</dbReference>
<accession>A0A0B7ME42</accession>
<dbReference type="InterPro" id="IPR000571">
    <property type="entry name" value="Znf_CCCH"/>
</dbReference>
<keyword evidence="3" id="KW-1185">Reference proteome</keyword>
<name>A0A0B7ME42_9FIRM</name>
<evidence type="ECO:0000313" key="3">
    <source>
        <dbReference type="Proteomes" id="UP000046155"/>
    </source>
</evidence>
<organism evidence="2 3">
    <name type="scientific">Syntrophaceticus schinkii</name>
    <dbReference type="NCBI Taxonomy" id="499207"/>
    <lineage>
        <taxon>Bacteria</taxon>
        <taxon>Bacillati</taxon>
        <taxon>Bacillota</taxon>
        <taxon>Clostridia</taxon>
        <taxon>Thermoanaerobacterales</taxon>
        <taxon>Thermoanaerobacterales Family III. Incertae Sedis</taxon>
        <taxon>Syntrophaceticus</taxon>
    </lineage>
</organism>
<dbReference type="Proteomes" id="UP000046155">
    <property type="component" value="Unassembled WGS sequence"/>
</dbReference>
<reference evidence="3" key="1">
    <citation type="submission" date="2015-01" db="EMBL/GenBank/DDBJ databases">
        <authorList>
            <person name="Manzoor Shahid"/>
            <person name="Zubair Saima"/>
        </authorList>
    </citation>
    <scope>NUCLEOTIDE SEQUENCE [LARGE SCALE GENOMIC DNA]</scope>
    <source>
        <strain evidence="3">Sp3</strain>
    </source>
</reference>
<protein>
    <recommendedName>
        <fullName evidence="1">C3H1-type domain-containing protein</fullName>
    </recommendedName>
</protein>
<evidence type="ECO:0000313" key="2">
    <source>
        <dbReference type="EMBL" id="CEO88330.1"/>
    </source>
</evidence>
<dbReference type="AlphaFoldDB" id="A0A0B7ME42"/>
<proteinExistence type="predicted"/>